<protein>
    <submittedName>
        <fullName evidence="1">Uncharacterized protein</fullName>
    </submittedName>
</protein>
<organism evidence="1">
    <name type="scientific">marine sediment metagenome</name>
    <dbReference type="NCBI Taxonomy" id="412755"/>
    <lineage>
        <taxon>unclassified sequences</taxon>
        <taxon>metagenomes</taxon>
        <taxon>ecological metagenomes</taxon>
    </lineage>
</organism>
<accession>X1LTV6</accession>
<gene>
    <name evidence="1" type="ORF">S06H3_10602</name>
</gene>
<proteinExistence type="predicted"/>
<feature type="non-terminal residue" evidence="1">
    <location>
        <position position="1"/>
    </location>
</feature>
<dbReference type="AlphaFoldDB" id="X1LTV6"/>
<dbReference type="EMBL" id="BARV01004948">
    <property type="protein sequence ID" value="GAI09251.1"/>
    <property type="molecule type" value="Genomic_DNA"/>
</dbReference>
<sequence length="263" mass="30386">NAVDEVLDLVFDPILTMMKRANKRRTKETWLTSSQANTLWARQKITEGLWDETTASEGYEDVLASALYEGELPYPTIPDIVAYSRYHGDADNPWSEFQKWWNINPREWPVWEWLGQQRLNTLQSQTLLKRGAMSEPEFYAEIGYIGWPSFERDKIKDLSYILPNSMLMVQGGLIQEHSPETILKNISKADIHPDYAQTYLDAVMTKPASIDLMAYHLRKDPSLSTLEQELKKIGIHPNYTDIYKTLAYQIPPVADIITMAVRE</sequence>
<comment type="caution">
    <text evidence="1">The sequence shown here is derived from an EMBL/GenBank/DDBJ whole genome shotgun (WGS) entry which is preliminary data.</text>
</comment>
<reference evidence="1" key="1">
    <citation type="journal article" date="2014" name="Front. Microbiol.">
        <title>High frequency of phylogenetically diverse reductive dehalogenase-homologous genes in deep subseafloor sedimentary metagenomes.</title>
        <authorList>
            <person name="Kawai M."/>
            <person name="Futagami T."/>
            <person name="Toyoda A."/>
            <person name="Takaki Y."/>
            <person name="Nishi S."/>
            <person name="Hori S."/>
            <person name="Arai W."/>
            <person name="Tsubouchi T."/>
            <person name="Morono Y."/>
            <person name="Uchiyama I."/>
            <person name="Ito T."/>
            <person name="Fujiyama A."/>
            <person name="Inagaki F."/>
            <person name="Takami H."/>
        </authorList>
    </citation>
    <scope>NUCLEOTIDE SEQUENCE</scope>
    <source>
        <strain evidence="1">Expedition CK06-06</strain>
    </source>
</reference>
<feature type="non-terminal residue" evidence="1">
    <location>
        <position position="263"/>
    </location>
</feature>
<evidence type="ECO:0000313" key="1">
    <source>
        <dbReference type="EMBL" id="GAI09251.1"/>
    </source>
</evidence>
<name>X1LTV6_9ZZZZ</name>